<feature type="region of interest" description="Disordered" evidence="1">
    <location>
        <begin position="46"/>
        <end position="96"/>
    </location>
</feature>
<name>A0AAQ3TS93_PASNO</name>
<evidence type="ECO:0000313" key="3">
    <source>
        <dbReference type="Proteomes" id="UP001341281"/>
    </source>
</evidence>
<dbReference type="EMBL" id="CP144750">
    <property type="protein sequence ID" value="WVZ78424.1"/>
    <property type="molecule type" value="Genomic_DNA"/>
</dbReference>
<reference evidence="2 3" key="1">
    <citation type="submission" date="2024-02" db="EMBL/GenBank/DDBJ databases">
        <title>High-quality chromosome-scale genome assembly of Pensacola bahiagrass (Paspalum notatum Flugge var. saurae).</title>
        <authorList>
            <person name="Vega J.M."/>
            <person name="Podio M."/>
            <person name="Orjuela J."/>
            <person name="Siena L.A."/>
            <person name="Pessino S.C."/>
            <person name="Combes M.C."/>
            <person name="Mariac C."/>
            <person name="Albertini E."/>
            <person name="Pupilli F."/>
            <person name="Ortiz J.P.A."/>
            <person name="Leblanc O."/>
        </authorList>
    </citation>
    <scope>NUCLEOTIDE SEQUENCE [LARGE SCALE GENOMIC DNA]</scope>
    <source>
        <strain evidence="2">R1</strain>
        <tissue evidence="2">Leaf</tissue>
    </source>
</reference>
<evidence type="ECO:0000256" key="1">
    <source>
        <dbReference type="SAM" id="MobiDB-lite"/>
    </source>
</evidence>
<evidence type="ECO:0000313" key="2">
    <source>
        <dbReference type="EMBL" id="WVZ78424.1"/>
    </source>
</evidence>
<accession>A0AAQ3TS93</accession>
<proteinExistence type="predicted"/>
<gene>
    <name evidence="2" type="ORF">U9M48_026136</name>
</gene>
<dbReference type="Proteomes" id="UP001341281">
    <property type="component" value="Chromosome 06"/>
</dbReference>
<sequence>MEMRPCGTRQDRSSSTGAVVAGKPRLMKAAPCKRAETPYIRPCCTPQECPHSASSPPSPAQHLASAPGEVASVKHQRRQDEARTRPPGSPTSPPWVGSYIDLLLLDRYRCTYGSPPPRQGR</sequence>
<organism evidence="2 3">
    <name type="scientific">Paspalum notatum var. saurae</name>
    <dbReference type="NCBI Taxonomy" id="547442"/>
    <lineage>
        <taxon>Eukaryota</taxon>
        <taxon>Viridiplantae</taxon>
        <taxon>Streptophyta</taxon>
        <taxon>Embryophyta</taxon>
        <taxon>Tracheophyta</taxon>
        <taxon>Spermatophyta</taxon>
        <taxon>Magnoliopsida</taxon>
        <taxon>Liliopsida</taxon>
        <taxon>Poales</taxon>
        <taxon>Poaceae</taxon>
        <taxon>PACMAD clade</taxon>
        <taxon>Panicoideae</taxon>
        <taxon>Andropogonodae</taxon>
        <taxon>Paspaleae</taxon>
        <taxon>Paspalinae</taxon>
        <taxon>Paspalum</taxon>
    </lineage>
</organism>
<keyword evidence="3" id="KW-1185">Reference proteome</keyword>
<feature type="compositionally biased region" description="Low complexity" evidence="1">
    <location>
        <begin position="50"/>
        <end position="67"/>
    </location>
</feature>
<protein>
    <submittedName>
        <fullName evidence="2">Uncharacterized protein</fullName>
    </submittedName>
</protein>
<dbReference type="AlphaFoldDB" id="A0AAQ3TS93"/>
<feature type="region of interest" description="Disordered" evidence="1">
    <location>
        <begin position="1"/>
        <end position="24"/>
    </location>
</feature>